<dbReference type="Proteomes" id="UP001150538">
    <property type="component" value="Unassembled WGS sequence"/>
</dbReference>
<feature type="compositionally biased region" description="Basic and acidic residues" evidence="1">
    <location>
        <begin position="105"/>
        <end position="114"/>
    </location>
</feature>
<accession>A0A9W8A9X8</accession>
<dbReference type="Gene3D" id="2.60.40.640">
    <property type="match status" value="1"/>
</dbReference>
<feature type="compositionally biased region" description="Polar residues" evidence="1">
    <location>
        <begin position="78"/>
        <end position="93"/>
    </location>
</feature>
<evidence type="ECO:0000256" key="1">
    <source>
        <dbReference type="SAM" id="MobiDB-lite"/>
    </source>
</evidence>
<keyword evidence="3" id="KW-1185">Reference proteome</keyword>
<sequence>MTGLTVTTSLDKDGAYYAGEIITCHVTFRNTHPTTYATHPPSPHTPRFKDENARTAPSPTRSEFPKPYTVSPRVSVAPLNSSPLNPHSRNPSTFTPPPPLPPQNGDRHFLDASRRRLTHSSQIDSHSSNLGETQGHSPSRDSQRMRRSAHATSFSGGIPGPEACGTFPASKPRVNGFGEVPSHPRDNDTIQGYPSAPNTLNHYDSDQVSISSINTRPGIDISSPRFGNKPTTLNKTTNTDGALNEKIPNGQPQNKNITKPNERKPSNSSLVSYLSGFIKSFNEPSDDIPTRKPFTTPVGLDEASAEQEEYIALGVAKLKGTLSVVNSFFSADAISELLDPKSHQQKPNLSGKNGRVPIGGGMQGWIPSDNALASNQPAYRNRADIKHKSICETQPAIMCSDLHLLPGKSEVYKLEIELPKSLPPLFRGKATKISYEIVIVVRRNMLDQVSHVIRLPVRIMPYITPKGTTYPFNPWRPINNFKSPAITTVNLVDNHKNDTLQLENLEISSNSDHASLTTIEEKLRASDFFSKVLKSSDVINSGLLSSKNSSGNVHRSREKEAVRNSINDICRMRSPITFSLSHQNTRIATVWLPNKNYQIGQEIQGKIDFHTSSLACHRVSVWLESTEIPGANYKPRYSGLSPQWSRKVHAEYHESCRSLDRVGFSLPTSPTTSFPSFDATLFSNVWQLRIEILVSDSNGDDTSLSLDSVTSDLVLNSRALFPPIQSPQMPQPTRHRLSISFGSNPYSALTSLRPPINRIQQPPLHSTHVNPATSSESSPQRGRTRARGQSFLGVFSATSSSTQNSWSTSLGPTIPPIRHSMSNDSESVKTERRSYGLPPTVKLQLLSCNVPLQMYPPSMVLPLSRTTNSSGSGGNGSNNLPTSSRINTKTANQTANSSSLHNSTHHHFNNDHKTNFEATI</sequence>
<comment type="caution">
    <text evidence="2">The sequence shown here is derived from an EMBL/GenBank/DDBJ whole genome shotgun (WGS) entry which is preliminary data.</text>
</comment>
<proteinExistence type="predicted"/>
<dbReference type="EMBL" id="JANBPU010000001">
    <property type="protein sequence ID" value="KAJ1922232.1"/>
    <property type="molecule type" value="Genomic_DNA"/>
</dbReference>
<evidence type="ECO:0000313" key="2">
    <source>
        <dbReference type="EMBL" id="KAJ1922232.1"/>
    </source>
</evidence>
<feature type="compositionally biased region" description="Polar residues" evidence="1">
    <location>
        <begin position="189"/>
        <end position="215"/>
    </location>
</feature>
<feature type="region of interest" description="Disordered" evidence="1">
    <location>
        <begin position="34"/>
        <end position="269"/>
    </location>
</feature>
<feature type="compositionally biased region" description="Basic and acidic residues" evidence="1">
    <location>
        <begin position="908"/>
        <end position="920"/>
    </location>
</feature>
<feature type="region of interest" description="Disordered" evidence="1">
    <location>
        <begin position="861"/>
        <end position="920"/>
    </location>
</feature>
<reference evidence="2" key="1">
    <citation type="submission" date="2022-07" db="EMBL/GenBank/DDBJ databases">
        <title>Phylogenomic reconstructions and comparative analyses of Kickxellomycotina fungi.</title>
        <authorList>
            <person name="Reynolds N.K."/>
            <person name="Stajich J.E."/>
            <person name="Barry K."/>
            <person name="Grigoriev I.V."/>
            <person name="Crous P."/>
            <person name="Smith M.E."/>
        </authorList>
    </citation>
    <scope>NUCLEOTIDE SEQUENCE</scope>
    <source>
        <strain evidence="2">NBRC 100468</strain>
    </source>
</reference>
<feature type="compositionally biased region" description="Polar residues" evidence="1">
    <location>
        <begin position="758"/>
        <end position="781"/>
    </location>
</feature>
<feature type="compositionally biased region" description="Polar residues" evidence="1">
    <location>
        <begin position="119"/>
        <end position="137"/>
    </location>
</feature>
<feature type="region of interest" description="Disordered" evidence="1">
    <location>
        <begin position="800"/>
        <end position="835"/>
    </location>
</feature>
<dbReference type="InterPro" id="IPR014848">
    <property type="entry name" value="Rgp1"/>
</dbReference>
<dbReference type="OrthoDB" id="1918at2759"/>
<feature type="compositionally biased region" description="Polar residues" evidence="1">
    <location>
        <begin position="250"/>
        <end position="259"/>
    </location>
</feature>
<feature type="region of interest" description="Disordered" evidence="1">
    <location>
        <begin position="756"/>
        <end position="786"/>
    </location>
</feature>
<evidence type="ECO:0000313" key="3">
    <source>
        <dbReference type="Proteomes" id="UP001150538"/>
    </source>
</evidence>
<dbReference type="PANTHER" id="PTHR12507">
    <property type="entry name" value="REDUCED GROWTH PHENOTYPE 1 RGP1, YEAST -RELATED"/>
    <property type="match status" value="1"/>
</dbReference>
<gene>
    <name evidence="2" type="primary">RGP1</name>
    <name evidence="2" type="ORF">H4219_000094</name>
</gene>
<feature type="compositionally biased region" description="Low complexity" evidence="1">
    <location>
        <begin position="228"/>
        <end position="239"/>
    </location>
</feature>
<dbReference type="InterPro" id="IPR014752">
    <property type="entry name" value="Arrestin-like_C"/>
</dbReference>
<protein>
    <submittedName>
        <fullName evidence="2">Golgi membrane exchange factor (Ric1p-Rgp1p) subunit</fullName>
    </submittedName>
</protein>
<dbReference type="AlphaFoldDB" id="A0A9W8A9X8"/>
<feature type="compositionally biased region" description="Polar residues" evidence="1">
    <location>
        <begin position="880"/>
        <end position="895"/>
    </location>
</feature>
<feature type="compositionally biased region" description="Low complexity" evidence="1">
    <location>
        <begin position="800"/>
        <end position="809"/>
    </location>
</feature>
<dbReference type="Pfam" id="PF08737">
    <property type="entry name" value="Rgp1"/>
    <property type="match status" value="1"/>
</dbReference>
<organism evidence="2 3">
    <name type="scientific">Mycoemilia scoparia</name>
    <dbReference type="NCBI Taxonomy" id="417184"/>
    <lineage>
        <taxon>Eukaryota</taxon>
        <taxon>Fungi</taxon>
        <taxon>Fungi incertae sedis</taxon>
        <taxon>Zoopagomycota</taxon>
        <taxon>Kickxellomycotina</taxon>
        <taxon>Kickxellomycetes</taxon>
        <taxon>Kickxellales</taxon>
        <taxon>Kickxellaceae</taxon>
        <taxon>Mycoemilia</taxon>
    </lineage>
</organism>
<name>A0A9W8A9X8_9FUNG</name>